<accession>K1UHB9</accession>
<feature type="domain" description="CobQ/CobB/MinD/ParA nucleotide binding" evidence="1">
    <location>
        <begin position="7"/>
        <end position="40"/>
    </location>
</feature>
<dbReference type="Pfam" id="PF01656">
    <property type="entry name" value="CbiA"/>
    <property type="match status" value="1"/>
</dbReference>
<comment type="caution">
    <text evidence="2">The sequence shown here is derived from an EMBL/GenBank/DDBJ whole genome shotgun (WGS) entry which is preliminary data.</text>
</comment>
<evidence type="ECO:0000259" key="1">
    <source>
        <dbReference type="Pfam" id="PF01656"/>
    </source>
</evidence>
<dbReference type="AlphaFoldDB" id="K1UHB9"/>
<name>K1UHB9_9ZZZZ</name>
<dbReference type="InterPro" id="IPR027417">
    <property type="entry name" value="P-loop_NTPase"/>
</dbReference>
<protein>
    <recommendedName>
        <fullName evidence="1">CobQ/CobB/MinD/ParA nucleotide binding domain-containing protein</fullName>
    </recommendedName>
</protein>
<evidence type="ECO:0000313" key="2">
    <source>
        <dbReference type="EMBL" id="EKC70891.1"/>
    </source>
</evidence>
<dbReference type="Gene3D" id="3.40.50.300">
    <property type="entry name" value="P-loop containing nucleotide triphosphate hydrolases"/>
    <property type="match status" value="1"/>
</dbReference>
<dbReference type="InterPro" id="IPR002586">
    <property type="entry name" value="CobQ/CobB/MinD/ParA_Nub-bd_dom"/>
</dbReference>
<feature type="non-terminal residue" evidence="2">
    <location>
        <position position="41"/>
    </location>
</feature>
<gene>
    <name evidence="2" type="ORF">OBE_03665</name>
</gene>
<proteinExistence type="predicted"/>
<dbReference type="SUPFAM" id="SSF52540">
    <property type="entry name" value="P-loop containing nucleoside triphosphate hydrolases"/>
    <property type="match status" value="1"/>
</dbReference>
<sequence length="41" mass="4218">MLHSGMVLAAPQSGSGKTTITCALLAAMKNRKLAVRAFKSG</sequence>
<organism evidence="2">
    <name type="scientific">human gut metagenome</name>
    <dbReference type="NCBI Taxonomy" id="408170"/>
    <lineage>
        <taxon>unclassified sequences</taxon>
        <taxon>metagenomes</taxon>
        <taxon>organismal metagenomes</taxon>
    </lineage>
</organism>
<dbReference type="EMBL" id="AJWZ01002463">
    <property type="protein sequence ID" value="EKC70891.1"/>
    <property type="molecule type" value="Genomic_DNA"/>
</dbReference>
<reference evidence="2" key="1">
    <citation type="journal article" date="2013" name="Environ. Microbiol.">
        <title>Microbiota from the distal guts of lean and obese adolescents exhibit partial functional redundancy besides clear differences in community structure.</title>
        <authorList>
            <person name="Ferrer M."/>
            <person name="Ruiz A."/>
            <person name="Lanza F."/>
            <person name="Haange S.B."/>
            <person name="Oberbach A."/>
            <person name="Till H."/>
            <person name="Bargiela R."/>
            <person name="Campoy C."/>
            <person name="Segura M.T."/>
            <person name="Richter M."/>
            <person name="von Bergen M."/>
            <person name="Seifert J."/>
            <person name="Suarez A."/>
        </authorList>
    </citation>
    <scope>NUCLEOTIDE SEQUENCE</scope>
</reference>